<keyword evidence="4" id="KW-1185">Reference proteome</keyword>
<dbReference type="EMBL" id="JRKN01000018">
    <property type="protein sequence ID" value="KGJ03711.1"/>
    <property type="molecule type" value="Genomic_DNA"/>
</dbReference>
<dbReference type="OrthoDB" id="9801832at2"/>
<reference evidence="3 5" key="3">
    <citation type="submission" date="2016-10" db="EMBL/GenBank/DDBJ databases">
        <authorList>
            <person name="de Groot N.N."/>
        </authorList>
    </citation>
    <scope>NUCLEOTIDE SEQUENCE [LARGE SCALE GENOMIC DNA]</scope>
    <source>
        <strain evidence="3 5">CGMCC 1.6117</strain>
    </source>
</reference>
<evidence type="ECO:0000313" key="3">
    <source>
        <dbReference type="EMBL" id="SFA57341.1"/>
    </source>
</evidence>
<dbReference type="CDD" id="cd00371">
    <property type="entry name" value="HMA"/>
    <property type="match status" value="1"/>
</dbReference>
<dbReference type="InterPro" id="IPR036163">
    <property type="entry name" value="HMA_dom_sf"/>
</dbReference>
<protein>
    <submittedName>
        <fullName evidence="3">Copper chaperone</fullName>
    </submittedName>
    <submittedName>
        <fullName evidence="2">Heavy metal transporter</fullName>
    </submittedName>
</protein>
<dbReference type="Proteomes" id="UP000182312">
    <property type="component" value="Unassembled WGS sequence"/>
</dbReference>
<sequence>MRFRIEDMTCGHCTATIEKAVAAAGGKAVADLASHSVTVEGLDPARAAQVIRDCGYTPEPI</sequence>
<dbReference type="GO" id="GO:0046872">
    <property type="term" value="F:metal ion binding"/>
    <property type="evidence" value="ECO:0007669"/>
    <property type="project" value="InterPro"/>
</dbReference>
<dbReference type="STRING" id="376733.SAMN04487972_11735"/>
<accession>A0A099F0D0</accession>
<dbReference type="SUPFAM" id="SSF55008">
    <property type="entry name" value="HMA, heavy metal-associated domain"/>
    <property type="match status" value="1"/>
</dbReference>
<organism evidence="2 4">
    <name type="scientific">Paracoccus halophilus</name>
    <dbReference type="NCBI Taxonomy" id="376733"/>
    <lineage>
        <taxon>Bacteria</taxon>
        <taxon>Pseudomonadati</taxon>
        <taxon>Pseudomonadota</taxon>
        <taxon>Alphaproteobacteria</taxon>
        <taxon>Rhodobacterales</taxon>
        <taxon>Paracoccaceae</taxon>
        <taxon>Paracoccus</taxon>
    </lineage>
</organism>
<evidence type="ECO:0000313" key="4">
    <source>
        <dbReference type="Proteomes" id="UP000029846"/>
    </source>
</evidence>
<dbReference type="Proteomes" id="UP000029846">
    <property type="component" value="Unassembled WGS sequence"/>
</dbReference>
<dbReference type="eggNOG" id="COG2608">
    <property type="taxonomic scope" value="Bacteria"/>
</dbReference>
<evidence type="ECO:0000313" key="5">
    <source>
        <dbReference type="Proteomes" id="UP000182312"/>
    </source>
</evidence>
<name>A0A099F0D0_9RHOB</name>
<proteinExistence type="predicted"/>
<dbReference type="EMBL" id="FOJO01000017">
    <property type="protein sequence ID" value="SFA57341.1"/>
    <property type="molecule type" value="Genomic_DNA"/>
</dbReference>
<dbReference type="InterPro" id="IPR006121">
    <property type="entry name" value="HMA_dom"/>
</dbReference>
<dbReference type="RefSeq" id="WP_036741914.1">
    <property type="nucleotide sequence ID" value="NZ_FOJO01000017.1"/>
</dbReference>
<dbReference type="PROSITE" id="PS50846">
    <property type="entry name" value="HMA_2"/>
    <property type="match status" value="1"/>
</dbReference>
<gene>
    <name evidence="2" type="ORF">IT41_13070</name>
    <name evidence="3" type="ORF">SAMN04487972_11735</name>
</gene>
<dbReference type="Pfam" id="PF00403">
    <property type="entry name" value="HMA"/>
    <property type="match status" value="1"/>
</dbReference>
<feature type="domain" description="HMA" evidence="1">
    <location>
        <begin position="1"/>
        <end position="59"/>
    </location>
</feature>
<dbReference type="Gene3D" id="3.30.70.100">
    <property type="match status" value="1"/>
</dbReference>
<reference evidence="2 4" key="1">
    <citation type="submission" date="2014-09" db="EMBL/GenBank/DDBJ databases">
        <authorList>
            <person name="McGinnis J.M."/>
            <person name="Wolfgang W.J."/>
        </authorList>
    </citation>
    <scope>NUCLEOTIDE SEQUENCE [LARGE SCALE GENOMIC DNA]</scope>
    <source>
        <strain evidence="2 4">JCM 14014</strain>
    </source>
</reference>
<reference evidence="2 4" key="2">
    <citation type="submission" date="2014-10" db="EMBL/GenBank/DDBJ databases">
        <title>Paracoccus sanguinis sp. nov., isolated from clinical specimens of New York State patients.</title>
        <authorList>
            <person name="Mingle L.A."/>
            <person name="Cole J.A."/>
            <person name="Lapierre P."/>
            <person name="Musser K.A."/>
        </authorList>
    </citation>
    <scope>NUCLEOTIDE SEQUENCE [LARGE SCALE GENOMIC DNA]</scope>
    <source>
        <strain evidence="2 4">JCM 14014</strain>
    </source>
</reference>
<dbReference type="AlphaFoldDB" id="A0A099F0D0"/>
<evidence type="ECO:0000313" key="2">
    <source>
        <dbReference type="EMBL" id="KGJ03711.1"/>
    </source>
</evidence>
<evidence type="ECO:0000259" key="1">
    <source>
        <dbReference type="PROSITE" id="PS50846"/>
    </source>
</evidence>